<protein>
    <submittedName>
        <fullName evidence="1">Uncharacterized protein</fullName>
    </submittedName>
</protein>
<evidence type="ECO:0000313" key="2">
    <source>
        <dbReference type="Proteomes" id="UP001057520"/>
    </source>
</evidence>
<sequence length="215" mass="25035">MNVVQPWVQDLSLMQQSVLLSAIRGPDGSPKYGKTKLLVRWFRRCVLLGSFERAAFASPHQLGGGSFTGPSISYNDIGLHFEKQRWERFEAEHGRNLDLWVGKHHVDLEKLSAAELIDLFDREDGDWTPYMDRIVGQYLRELDALPHHFQLHLMHAAEILGYKHPDPRTRTWWNKTYLRLVHDMHLWPETEDQLDARLGDTRDGWLARNDIATVD</sequence>
<keyword evidence="2" id="KW-1185">Reference proteome</keyword>
<evidence type="ECO:0000313" key="1">
    <source>
        <dbReference type="EMBL" id="USQ97284.1"/>
    </source>
</evidence>
<reference evidence="1 2" key="1">
    <citation type="submission" date="2022-04" db="EMBL/GenBank/DDBJ databases">
        <title>Genome sequence of soybean root-associated Caulobacter segnis RL271.</title>
        <authorList>
            <person name="Longley R."/>
            <person name="Bonito G."/>
            <person name="Trigodet F."/>
            <person name="Crosson S."/>
            <person name="Fiebig A."/>
        </authorList>
    </citation>
    <scope>NUCLEOTIDE SEQUENCE [LARGE SCALE GENOMIC DNA]</scope>
    <source>
        <strain evidence="1 2">RL271</strain>
    </source>
</reference>
<name>A0ABY4ZY54_9CAUL</name>
<dbReference type="Proteomes" id="UP001057520">
    <property type="component" value="Chromosome"/>
</dbReference>
<gene>
    <name evidence="1" type="ORF">MZV50_06995</name>
</gene>
<dbReference type="EMBL" id="CP096040">
    <property type="protein sequence ID" value="USQ97284.1"/>
    <property type="molecule type" value="Genomic_DNA"/>
</dbReference>
<organism evidence="1 2">
    <name type="scientific">Caulobacter segnis</name>
    <dbReference type="NCBI Taxonomy" id="88688"/>
    <lineage>
        <taxon>Bacteria</taxon>
        <taxon>Pseudomonadati</taxon>
        <taxon>Pseudomonadota</taxon>
        <taxon>Alphaproteobacteria</taxon>
        <taxon>Caulobacterales</taxon>
        <taxon>Caulobacteraceae</taxon>
        <taxon>Caulobacter</taxon>
    </lineage>
</organism>
<proteinExistence type="predicted"/>
<accession>A0ABY4ZY54</accession>